<proteinExistence type="predicted"/>
<feature type="compositionally biased region" description="Basic residues" evidence="1">
    <location>
        <begin position="108"/>
        <end position="117"/>
    </location>
</feature>
<comment type="caution">
    <text evidence="2">The sequence shown here is derived from an EMBL/GenBank/DDBJ whole genome shotgun (WGS) entry which is preliminary data.</text>
</comment>
<reference evidence="2 3" key="1">
    <citation type="journal article" date="2016" name="Sci. Rep.">
        <title>Draft genome sequencing and secretome analysis of fungal phytopathogen Ascochyta rabiei provides insight into the necrotrophic effector repertoire.</title>
        <authorList>
            <person name="Verma S."/>
            <person name="Gazara R.K."/>
            <person name="Nizam S."/>
            <person name="Parween S."/>
            <person name="Chattopadhyay D."/>
            <person name="Verma P.K."/>
        </authorList>
    </citation>
    <scope>NUCLEOTIDE SEQUENCE [LARGE SCALE GENOMIC DNA]</scope>
    <source>
        <strain evidence="2 3">ArDII</strain>
    </source>
</reference>
<protein>
    <submittedName>
        <fullName evidence="2">Uncharacterized protein</fullName>
    </submittedName>
</protein>
<dbReference type="OrthoDB" id="3783520at2759"/>
<organism evidence="2 3">
    <name type="scientific">Didymella rabiei</name>
    <name type="common">Chickpea ascochyta blight fungus</name>
    <name type="synonym">Mycosphaerella rabiei</name>
    <dbReference type="NCBI Taxonomy" id="5454"/>
    <lineage>
        <taxon>Eukaryota</taxon>
        <taxon>Fungi</taxon>
        <taxon>Dikarya</taxon>
        <taxon>Ascomycota</taxon>
        <taxon>Pezizomycotina</taxon>
        <taxon>Dothideomycetes</taxon>
        <taxon>Pleosporomycetidae</taxon>
        <taxon>Pleosporales</taxon>
        <taxon>Pleosporineae</taxon>
        <taxon>Didymellaceae</taxon>
        <taxon>Ascochyta</taxon>
    </lineage>
</organism>
<evidence type="ECO:0000313" key="3">
    <source>
        <dbReference type="Proteomes" id="UP000076837"/>
    </source>
</evidence>
<feature type="region of interest" description="Disordered" evidence="1">
    <location>
        <begin position="96"/>
        <end position="121"/>
    </location>
</feature>
<dbReference type="AlphaFoldDB" id="A0A163F7W7"/>
<sequence length="299" mass="34581">MRDRAWNVARLQYTITVFRAEKTKKRDQLRQEGEDIWEAAHQRFMAQRGLFPSGPLLHPACAVCAVMKEPCRLDKRQATTSEMAWWERQGALPADQILVPNTPPHSTTRIKHPRQPKTKSPSYLRDFIRSCREVRTVSDVHRQAWEDRCKTERAVRRKYDLPDDFDIDVDFFANPISASHACHHHRQVQDSQRSAQRRANRYTRRAEGYRPSRSSLALSELAGNVTMDGTDVEKLKLAEDKAELQWMAGVVASEVGYLYFVGDVDGFEDWMDDVEQSNLSLIYRKVETGEEESVESEEP</sequence>
<name>A0A163F7W7_DIDRA</name>
<evidence type="ECO:0000313" key="2">
    <source>
        <dbReference type="EMBL" id="KZM24191.1"/>
    </source>
</evidence>
<dbReference type="EMBL" id="JYNV01000171">
    <property type="protein sequence ID" value="KZM24191.1"/>
    <property type="molecule type" value="Genomic_DNA"/>
</dbReference>
<keyword evidence="3" id="KW-1185">Reference proteome</keyword>
<gene>
    <name evidence="2" type="ORF">ST47_g4680</name>
</gene>
<accession>A0A163F7W7</accession>
<dbReference type="Proteomes" id="UP000076837">
    <property type="component" value="Unassembled WGS sequence"/>
</dbReference>
<evidence type="ECO:0000256" key="1">
    <source>
        <dbReference type="SAM" id="MobiDB-lite"/>
    </source>
</evidence>
<feature type="region of interest" description="Disordered" evidence="1">
    <location>
        <begin position="186"/>
        <end position="209"/>
    </location>
</feature>